<keyword evidence="2 4" id="KW-0547">Nucleotide-binding</keyword>
<comment type="caution">
    <text evidence="5">The sequence shown here is derived from an EMBL/GenBank/DDBJ whole genome shotgun (WGS) entry which is preliminary data.</text>
</comment>
<proteinExistence type="inferred from homology"/>
<dbReference type="EC" id="6.3.3.2" evidence="4"/>
<sequence length="244" mass="28029">MIAIEQARLEPRSLRLPLLIRLEPAGSRVEISNDTLGYSTKCSFTYGILMTLSRQDYRTLIRTQRNQLTQEEQKRSAESLATHFLTLPEIKQAQDIALYLPADGEIDTSIIIDQLRHLNKNIYLPVIHPFSSGHLLFLRYDLTTAMVHNRYHIPEPKLEKDKIIPVAQLDIICTPLVAFDKHGHRLGMGGGYYDRTLEPWFHYQSGPKPIGLAHACQEVEQLPVEAWDVPLPKIITAKQIWDWE</sequence>
<comment type="similarity">
    <text evidence="1 4">Belongs to the 5-formyltetrahydrofolate cyclo-ligase family.</text>
</comment>
<protein>
    <recommendedName>
        <fullName evidence="4">5-formyltetrahydrofolate cyclo-ligase</fullName>
        <ecNumber evidence="4">6.3.3.2</ecNumber>
    </recommendedName>
</protein>
<name>A0ABQ6EYV4_9VIBR</name>
<organism evidence="5 6">
    <name type="scientific">Vibrio zhanjiangensis</name>
    <dbReference type="NCBI Taxonomy" id="1046128"/>
    <lineage>
        <taxon>Bacteria</taxon>
        <taxon>Pseudomonadati</taxon>
        <taxon>Pseudomonadota</taxon>
        <taxon>Gammaproteobacteria</taxon>
        <taxon>Vibrionales</taxon>
        <taxon>Vibrionaceae</taxon>
        <taxon>Vibrio</taxon>
    </lineage>
</organism>
<keyword evidence="4" id="KW-0460">Magnesium</keyword>
<comment type="cofactor">
    <cofactor evidence="4">
        <name>Mg(2+)</name>
        <dbReference type="ChEBI" id="CHEBI:18420"/>
    </cofactor>
</comment>
<accession>A0ABQ6EYV4</accession>
<gene>
    <name evidence="5" type="ORF">GCM10007938_19750</name>
</gene>
<keyword evidence="3 4" id="KW-0067">ATP-binding</keyword>
<dbReference type="PANTHER" id="PTHR23407">
    <property type="entry name" value="ATPASE INHIBITOR/5-FORMYLTETRAHYDROFOLATE CYCLO-LIGASE"/>
    <property type="match status" value="1"/>
</dbReference>
<dbReference type="InterPro" id="IPR037171">
    <property type="entry name" value="NagB/RpiA_transferase-like"/>
</dbReference>
<evidence type="ECO:0000313" key="6">
    <source>
        <dbReference type="Proteomes" id="UP001157138"/>
    </source>
</evidence>
<dbReference type="SUPFAM" id="SSF100950">
    <property type="entry name" value="NagB/RpiA/CoA transferase-like"/>
    <property type="match status" value="1"/>
</dbReference>
<evidence type="ECO:0000313" key="5">
    <source>
        <dbReference type="EMBL" id="GLT18197.1"/>
    </source>
</evidence>
<dbReference type="InterPro" id="IPR024185">
    <property type="entry name" value="FTHF_cligase-like_sf"/>
</dbReference>
<dbReference type="PANTHER" id="PTHR23407:SF1">
    <property type="entry name" value="5-FORMYLTETRAHYDROFOLATE CYCLO-LIGASE"/>
    <property type="match status" value="1"/>
</dbReference>
<dbReference type="NCBIfam" id="TIGR02727">
    <property type="entry name" value="MTHFS_bact"/>
    <property type="match status" value="1"/>
</dbReference>
<evidence type="ECO:0000256" key="1">
    <source>
        <dbReference type="ARBA" id="ARBA00010638"/>
    </source>
</evidence>
<dbReference type="Pfam" id="PF01812">
    <property type="entry name" value="5-FTHF_cyc-lig"/>
    <property type="match status" value="1"/>
</dbReference>
<evidence type="ECO:0000256" key="2">
    <source>
        <dbReference type="ARBA" id="ARBA00022741"/>
    </source>
</evidence>
<dbReference type="Gene3D" id="3.40.50.10420">
    <property type="entry name" value="NagB/RpiA/CoA transferase-like"/>
    <property type="match status" value="1"/>
</dbReference>
<dbReference type="Proteomes" id="UP001157138">
    <property type="component" value="Unassembled WGS sequence"/>
</dbReference>
<reference evidence="6" key="1">
    <citation type="journal article" date="2019" name="Int. J. Syst. Evol. Microbiol.">
        <title>The Global Catalogue of Microorganisms (GCM) 10K type strain sequencing project: providing services to taxonomists for standard genome sequencing and annotation.</title>
        <authorList>
            <consortium name="The Broad Institute Genomics Platform"/>
            <consortium name="The Broad Institute Genome Sequencing Center for Infectious Disease"/>
            <person name="Wu L."/>
            <person name="Ma J."/>
        </authorList>
    </citation>
    <scope>NUCLEOTIDE SEQUENCE [LARGE SCALE GENOMIC DNA]</scope>
    <source>
        <strain evidence="6">NBRC 108723</strain>
    </source>
</reference>
<comment type="catalytic activity">
    <reaction evidence="4">
        <text>(6S)-5-formyl-5,6,7,8-tetrahydrofolate + ATP = (6R)-5,10-methenyltetrahydrofolate + ADP + phosphate</text>
        <dbReference type="Rhea" id="RHEA:10488"/>
        <dbReference type="ChEBI" id="CHEBI:30616"/>
        <dbReference type="ChEBI" id="CHEBI:43474"/>
        <dbReference type="ChEBI" id="CHEBI:57455"/>
        <dbReference type="ChEBI" id="CHEBI:57457"/>
        <dbReference type="ChEBI" id="CHEBI:456216"/>
        <dbReference type="EC" id="6.3.3.2"/>
    </reaction>
</comment>
<keyword evidence="6" id="KW-1185">Reference proteome</keyword>
<dbReference type="EMBL" id="BSPW01000036">
    <property type="protein sequence ID" value="GLT18197.1"/>
    <property type="molecule type" value="Genomic_DNA"/>
</dbReference>
<evidence type="ECO:0000256" key="3">
    <source>
        <dbReference type="ARBA" id="ARBA00022840"/>
    </source>
</evidence>
<dbReference type="InterPro" id="IPR002698">
    <property type="entry name" value="FTHF_cligase"/>
</dbReference>
<evidence type="ECO:0000256" key="4">
    <source>
        <dbReference type="RuleBase" id="RU361279"/>
    </source>
</evidence>
<keyword evidence="4" id="KW-0479">Metal-binding</keyword>